<accession>A0A154W1K8</accession>
<dbReference type="CDD" id="cd06464">
    <property type="entry name" value="ACD_sHsps-like"/>
    <property type="match status" value="1"/>
</dbReference>
<evidence type="ECO:0000313" key="4">
    <source>
        <dbReference type="EMBL" id="KZD07337.1"/>
    </source>
</evidence>
<dbReference type="EMBL" id="LPXN01000116">
    <property type="protein sequence ID" value="KZD07337.1"/>
    <property type="molecule type" value="Genomic_DNA"/>
</dbReference>
<gene>
    <name evidence="4" type="ORF">AUP43_02095</name>
</gene>
<dbReference type="Proteomes" id="UP000076400">
    <property type="component" value="Unassembled WGS sequence"/>
</dbReference>
<evidence type="ECO:0000256" key="2">
    <source>
        <dbReference type="RuleBase" id="RU003616"/>
    </source>
</evidence>
<proteinExistence type="inferred from homology"/>
<evidence type="ECO:0000256" key="1">
    <source>
        <dbReference type="PROSITE-ProRule" id="PRU00285"/>
    </source>
</evidence>
<dbReference type="RefSeq" id="WP_067556845.1">
    <property type="nucleotide sequence ID" value="NZ_LPXN01000116.1"/>
</dbReference>
<dbReference type="Gene3D" id="2.60.40.790">
    <property type="match status" value="1"/>
</dbReference>
<protein>
    <recommendedName>
        <fullName evidence="3">SHSP domain-containing protein</fullName>
    </recommendedName>
</protein>
<dbReference type="SUPFAM" id="SSF49764">
    <property type="entry name" value="HSP20-like chaperones"/>
    <property type="match status" value="1"/>
</dbReference>
<dbReference type="PROSITE" id="PS01031">
    <property type="entry name" value="SHSP"/>
    <property type="match status" value="1"/>
</dbReference>
<evidence type="ECO:0000259" key="3">
    <source>
        <dbReference type="PROSITE" id="PS01031"/>
    </source>
</evidence>
<organism evidence="4 5">
    <name type="scientific">Oceanibaculum pacificum</name>
    <dbReference type="NCBI Taxonomy" id="580166"/>
    <lineage>
        <taxon>Bacteria</taxon>
        <taxon>Pseudomonadati</taxon>
        <taxon>Pseudomonadota</taxon>
        <taxon>Alphaproteobacteria</taxon>
        <taxon>Rhodospirillales</taxon>
        <taxon>Oceanibaculaceae</taxon>
        <taxon>Oceanibaculum</taxon>
    </lineage>
</organism>
<comment type="similarity">
    <text evidence="1 2">Belongs to the small heat shock protein (HSP20) family.</text>
</comment>
<dbReference type="InterPro" id="IPR031107">
    <property type="entry name" value="Small_HSP"/>
</dbReference>
<keyword evidence="5" id="KW-1185">Reference proteome</keyword>
<comment type="caution">
    <text evidence="4">The sequence shown here is derived from an EMBL/GenBank/DDBJ whole genome shotgun (WGS) entry which is preliminary data.</text>
</comment>
<dbReference type="Pfam" id="PF00011">
    <property type="entry name" value="HSP20"/>
    <property type="match status" value="1"/>
</dbReference>
<feature type="domain" description="SHSP" evidence="3">
    <location>
        <begin position="23"/>
        <end position="134"/>
    </location>
</feature>
<name>A0A154W1K8_9PROT</name>
<dbReference type="PANTHER" id="PTHR11527">
    <property type="entry name" value="HEAT-SHOCK PROTEIN 20 FAMILY MEMBER"/>
    <property type="match status" value="1"/>
</dbReference>
<sequence length="134" mass="15041">MAQEMTTTAKREVVPAEQGEVTRAAVVYRPDTDIYETEDQVVVVADMPGVAPADVDVNLERRVLTIRGNFHRQAHDGYRLVHAEYGEGDYERVFTLSEEIDRDRIEASHKNGVLTLKMPKAESAKTRKITVKAA</sequence>
<dbReference type="STRING" id="580166.AUP43_02095"/>
<dbReference type="AlphaFoldDB" id="A0A154W1K8"/>
<dbReference type="OrthoDB" id="9792695at2"/>
<dbReference type="InterPro" id="IPR002068">
    <property type="entry name" value="A-crystallin/Hsp20_dom"/>
</dbReference>
<evidence type="ECO:0000313" key="5">
    <source>
        <dbReference type="Proteomes" id="UP000076400"/>
    </source>
</evidence>
<reference evidence="4 5" key="1">
    <citation type="submission" date="2015-12" db="EMBL/GenBank/DDBJ databases">
        <title>Genome sequence of Oceanibaculum pacificum MCCC 1A02656.</title>
        <authorList>
            <person name="Lu L."/>
            <person name="Lai Q."/>
            <person name="Shao Z."/>
            <person name="Qian P."/>
        </authorList>
    </citation>
    <scope>NUCLEOTIDE SEQUENCE [LARGE SCALE GENOMIC DNA]</scope>
    <source>
        <strain evidence="4 5">MCCC 1A02656</strain>
    </source>
</reference>
<dbReference type="InterPro" id="IPR008978">
    <property type="entry name" value="HSP20-like_chaperone"/>
</dbReference>